<dbReference type="InterPro" id="IPR051045">
    <property type="entry name" value="TonB-dependent_transducer"/>
</dbReference>
<evidence type="ECO:0000313" key="12">
    <source>
        <dbReference type="EMBL" id="MFK2918556.1"/>
    </source>
</evidence>
<dbReference type="PANTHER" id="PTHR33446:SF2">
    <property type="entry name" value="PROTEIN TONB"/>
    <property type="match status" value="1"/>
</dbReference>
<evidence type="ECO:0000256" key="5">
    <source>
        <dbReference type="ARBA" id="ARBA00022519"/>
    </source>
</evidence>
<dbReference type="InterPro" id="IPR037682">
    <property type="entry name" value="TonB_C"/>
</dbReference>
<keyword evidence="8 10" id="KW-1133">Transmembrane helix</keyword>
<feature type="transmembrane region" description="Helical" evidence="10">
    <location>
        <begin position="20"/>
        <end position="37"/>
    </location>
</feature>
<evidence type="ECO:0000313" key="13">
    <source>
        <dbReference type="Proteomes" id="UP001620408"/>
    </source>
</evidence>
<keyword evidence="13" id="KW-1185">Reference proteome</keyword>
<comment type="subcellular location">
    <subcellularLocation>
        <location evidence="1">Cell inner membrane</location>
        <topology evidence="1">Single-pass membrane protein</topology>
        <orientation evidence="1">Periplasmic side</orientation>
    </subcellularLocation>
</comment>
<dbReference type="Proteomes" id="UP001620408">
    <property type="component" value="Unassembled WGS sequence"/>
</dbReference>
<evidence type="ECO:0000256" key="8">
    <source>
        <dbReference type="ARBA" id="ARBA00022989"/>
    </source>
</evidence>
<comment type="caution">
    <text evidence="12">The sequence shown here is derived from an EMBL/GenBank/DDBJ whole genome shotgun (WGS) entry which is preliminary data.</text>
</comment>
<evidence type="ECO:0000256" key="9">
    <source>
        <dbReference type="ARBA" id="ARBA00023136"/>
    </source>
</evidence>
<dbReference type="PROSITE" id="PS52015">
    <property type="entry name" value="TONB_CTD"/>
    <property type="match status" value="1"/>
</dbReference>
<dbReference type="EMBL" id="JADIKD010000011">
    <property type="protein sequence ID" value="MFK2918556.1"/>
    <property type="molecule type" value="Genomic_DNA"/>
</dbReference>
<keyword evidence="7" id="KW-0653">Protein transport</keyword>
<dbReference type="Pfam" id="PF03544">
    <property type="entry name" value="TonB_C"/>
    <property type="match status" value="1"/>
</dbReference>
<sequence>MPSASLAVAHRPHPDRVRIAALSAAIAVNLAVLLAALRPMAPQFVESLRHPESMQLTWLTAPEVKPDPPPVEMAPAVKTPPTPHTHVTPRSVPPVAVPTDDGSLAAPPVTATPSIEPPTTATPTADAAPIEATLAYRSSPLTFPSIAIRKHMHGTVLLRVLVNEDGKPVEVSVEQSSGEPVLDRSAREQVLANWRFQPATVQGRAVQAWARVPVSFELREL</sequence>
<dbReference type="Gene3D" id="3.30.1150.10">
    <property type="match status" value="1"/>
</dbReference>
<protein>
    <submittedName>
        <fullName evidence="12">Energy transducer TonB</fullName>
    </submittedName>
</protein>
<gene>
    <name evidence="12" type="ORF">ISS97_14880</name>
</gene>
<dbReference type="RefSeq" id="WP_379985633.1">
    <property type="nucleotide sequence ID" value="NZ_JADIKD010000011.1"/>
</dbReference>
<evidence type="ECO:0000256" key="1">
    <source>
        <dbReference type="ARBA" id="ARBA00004383"/>
    </source>
</evidence>
<evidence type="ECO:0000256" key="3">
    <source>
        <dbReference type="ARBA" id="ARBA00022448"/>
    </source>
</evidence>
<evidence type="ECO:0000256" key="10">
    <source>
        <dbReference type="SAM" id="Phobius"/>
    </source>
</evidence>
<evidence type="ECO:0000259" key="11">
    <source>
        <dbReference type="PROSITE" id="PS52015"/>
    </source>
</evidence>
<feature type="domain" description="TonB C-terminal" evidence="11">
    <location>
        <begin position="128"/>
        <end position="221"/>
    </location>
</feature>
<evidence type="ECO:0000256" key="6">
    <source>
        <dbReference type="ARBA" id="ARBA00022692"/>
    </source>
</evidence>
<evidence type="ECO:0000256" key="7">
    <source>
        <dbReference type="ARBA" id="ARBA00022927"/>
    </source>
</evidence>
<dbReference type="SUPFAM" id="SSF74653">
    <property type="entry name" value="TolA/TonB C-terminal domain"/>
    <property type="match status" value="1"/>
</dbReference>
<proteinExistence type="inferred from homology"/>
<dbReference type="NCBIfam" id="TIGR01352">
    <property type="entry name" value="tonB_Cterm"/>
    <property type="match status" value="1"/>
</dbReference>
<evidence type="ECO:0000256" key="4">
    <source>
        <dbReference type="ARBA" id="ARBA00022475"/>
    </source>
</evidence>
<name>A0ABW8K6P7_9GAMM</name>
<dbReference type="PANTHER" id="PTHR33446">
    <property type="entry name" value="PROTEIN TONB-RELATED"/>
    <property type="match status" value="1"/>
</dbReference>
<reference evidence="12 13" key="1">
    <citation type="submission" date="2020-10" db="EMBL/GenBank/DDBJ databases">
        <title>Phylogeny of dyella-like bacteria.</title>
        <authorList>
            <person name="Fu J."/>
        </authorList>
    </citation>
    <scope>NUCLEOTIDE SEQUENCE [LARGE SCALE GENOMIC DNA]</scope>
    <source>
        <strain evidence="12 13">BB4</strain>
    </source>
</reference>
<keyword evidence="5" id="KW-0997">Cell inner membrane</keyword>
<evidence type="ECO:0000256" key="2">
    <source>
        <dbReference type="ARBA" id="ARBA00006555"/>
    </source>
</evidence>
<keyword evidence="4" id="KW-1003">Cell membrane</keyword>
<keyword evidence="3" id="KW-0813">Transport</keyword>
<organism evidence="12 13">
    <name type="scientific">Dyella koreensis</name>
    <dbReference type="NCBI Taxonomy" id="311235"/>
    <lineage>
        <taxon>Bacteria</taxon>
        <taxon>Pseudomonadati</taxon>
        <taxon>Pseudomonadota</taxon>
        <taxon>Gammaproteobacteria</taxon>
        <taxon>Lysobacterales</taxon>
        <taxon>Rhodanobacteraceae</taxon>
        <taxon>Dyella</taxon>
    </lineage>
</organism>
<dbReference type="InterPro" id="IPR006260">
    <property type="entry name" value="TonB/TolA_C"/>
</dbReference>
<comment type="similarity">
    <text evidence="2">Belongs to the TonB family.</text>
</comment>
<accession>A0ABW8K6P7</accession>
<keyword evidence="9 10" id="KW-0472">Membrane</keyword>
<keyword evidence="6 10" id="KW-0812">Transmembrane</keyword>